<comment type="caution">
    <text evidence="1">The sequence shown here is derived from an EMBL/GenBank/DDBJ whole genome shotgun (WGS) entry which is preliminary data.</text>
</comment>
<dbReference type="Proteomes" id="UP000824469">
    <property type="component" value="Unassembled WGS sequence"/>
</dbReference>
<evidence type="ECO:0000313" key="2">
    <source>
        <dbReference type="Proteomes" id="UP000824469"/>
    </source>
</evidence>
<keyword evidence="2" id="KW-1185">Reference proteome</keyword>
<proteinExistence type="predicted"/>
<gene>
    <name evidence="1" type="ORF">KI387_007587</name>
</gene>
<organism evidence="1 2">
    <name type="scientific">Taxus chinensis</name>
    <name type="common">Chinese yew</name>
    <name type="synonym">Taxus wallichiana var. chinensis</name>
    <dbReference type="NCBI Taxonomy" id="29808"/>
    <lineage>
        <taxon>Eukaryota</taxon>
        <taxon>Viridiplantae</taxon>
        <taxon>Streptophyta</taxon>
        <taxon>Embryophyta</taxon>
        <taxon>Tracheophyta</taxon>
        <taxon>Spermatophyta</taxon>
        <taxon>Pinopsida</taxon>
        <taxon>Pinidae</taxon>
        <taxon>Conifers II</taxon>
        <taxon>Cupressales</taxon>
        <taxon>Taxaceae</taxon>
        <taxon>Taxus</taxon>
    </lineage>
</organism>
<feature type="non-terminal residue" evidence="1">
    <location>
        <position position="154"/>
    </location>
</feature>
<reference evidence="1 2" key="1">
    <citation type="journal article" date="2021" name="Nat. Plants">
        <title>The Taxus genome provides insights into paclitaxel biosynthesis.</title>
        <authorList>
            <person name="Xiong X."/>
            <person name="Gou J."/>
            <person name="Liao Q."/>
            <person name="Li Y."/>
            <person name="Zhou Q."/>
            <person name="Bi G."/>
            <person name="Li C."/>
            <person name="Du R."/>
            <person name="Wang X."/>
            <person name="Sun T."/>
            <person name="Guo L."/>
            <person name="Liang H."/>
            <person name="Lu P."/>
            <person name="Wu Y."/>
            <person name="Zhang Z."/>
            <person name="Ro D.K."/>
            <person name="Shang Y."/>
            <person name="Huang S."/>
            <person name="Yan J."/>
        </authorList>
    </citation>
    <scope>NUCLEOTIDE SEQUENCE [LARGE SCALE GENOMIC DNA]</scope>
    <source>
        <strain evidence="1">Ta-2019</strain>
    </source>
</reference>
<feature type="non-terminal residue" evidence="1">
    <location>
        <position position="1"/>
    </location>
</feature>
<sequence length="154" mass="17185">VSEGMLVHGFYWVYHLVMLRVAAFRITIHGCFHSHMLVVGDTALLALFGVGFHSGWVRAQAPIASCSVFVDNGGASPQTVSPTLAILLHRNMVFYCYVQHETCNDLLCVMCFVFPQDFTYSLFVKSLFDHPMALQQTSCIFFVDVTGGFNLSIH</sequence>
<evidence type="ECO:0000313" key="1">
    <source>
        <dbReference type="EMBL" id="KAH9327409.1"/>
    </source>
</evidence>
<protein>
    <submittedName>
        <fullName evidence="1">Uncharacterized protein</fullName>
    </submittedName>
</protein>
<dbReference type="AlphaFoldDB" id="A0AA38LKK2"/>
<name>A0AA38LKK2_TAXCH</name>
<dbReference type="EMBL" id="JAHRHJ020000002">
    <property type="protein sequence ID" value="KAH9327409.1"/>
    <property type="molecule type" value="Genomic_DNA"/>
</dbReference>
<accession>A0AA38LKK2</accession>